<evidence type="ECO:0000313" key="6">
    <source>
        <dbReference type="Proteomes" id="UP000635726"/>
    </source>
</evidence>
<dbReference type="Pfam" id="PF13424">
    <property type="entry name" value="TPR_12"/>
    <property type="match status" value="1"/>
</dbReference>
<dbReference type="PROSITE" id="PS50887">
    <property type="entry name" value="GGDEF"/>
    <property type="match status" value="1"/>
</dbReference>
<evidence type="ECO:0000259" key="3">
    <source>
        <dbReference type="PROSITE" id="PS51831"/>
    </source>
</evidence>
<dbReference type="InterPro" id="IPR037522">
    <property type="entry name" value="HD_GYP_dom"/>
</dbReference>
<feature type="domain" description="HD" evidence="3">
    <location>
        <begin position="490"/>
        <end position="614"/>
    </location>
</feature>
<dbReference type="PROSITE" id="PS50005">
    <property type="entry name" value="TPR"/>
    <property type="match status" value="1"/>
</dbReference>
<dbReference type="InterPro" id="IPR011990">
    <property type="entry name" value="TPR-like_helical_dom_sf"/>
</dbReference>
<gene>
    <name evidence="5" type="ORF">GCM10008939_37280</name>
</gene>
<keyword evidence="6" id="KW-1185">Reference proteome</keyword>
<dbReference type="Gene3D" id="1.25.40.10">
    <property type="entry name" value="Tetratricopeptide repeat domain"/>
    <property type="match status" value="2"/>
</dbReference>
<dbReference type="SMART" id="SM00471">
    <property type="entry name" value="HDc"/>
    <property type="match status" value="1"/>
</dbReference>
<dbReference type="RefSeq" id="WP_188964831.1">
    <property type="nucleotide sequence ID" value="NZ_BMOE01000026.1"/>
</dbReference>
<dbReference type="InterPro" id="IPR029787">
    <property type="entry name" value="Nucleotide_cyclase"/>
</dbReference>
<feature type="repeat" description="TPR" evidence="1">
    <location>
        <begin position="181"/>
        <end position="214"/>
    </location>
</feature>
<dbReference type="InterPro" id="IPR000160">
    <property type="entry name" value="GGDEF_dom"/>
</dbReference>
<dbReference type="PANTHER" id="PTHR45228:SF8">
    <property type="entry name" value="TWO-COMPONENT RESPONSE REGULATOR-RELATED"/>
    <property type="match status" value="1"/>
</dbReference>
<dbReference type="Pfam" id="PF13181">
    <property type="entry name" value="TPR_8"/>
    <property type="match status" value="1"/>
</dbReference>
<evidence type="ECO:0000313" key="5">
    <source>
        <dbReference type="EMBL" id="GGJ89883.1"/>
    </source>
</evidence>
<dbReference type="InterPro" id="IPR043128">
    <property type="entry name" value="Rev_trsase/Diguanyl_cyclase"/>
</dbReference>
<dbReference type="Gene3D" id="3.30.70.270">
    <property type="match status" value="1"/>
</dbReference>
<feature type="domain" description="HD-GYP" evidence="4">
    <location>
        <begin position="468"/>
        <end position="665"/>
    </location>
</feature>
<dbReference type="PROSITE" id="PS51831">
    <property type="entry name" value="HD"/>
    <property type="match status" value="1"/>
</dbReference>
<dbReference type="SMART" id="SM00267">
    <property type="entry name" value="GGDEF"/>
    <property type="match status" value="1"/>
</dbReference>
<organism evidence="5 6">
    <name type="scientific">Deinococcus aquiradiocola</name>
    <dbReference type="NCBI Taxonomy" id="393059"/>
    <lineage>
        <taxon>Bacteria</taxon>
        <taxon>Thermotogati</taxon>
        <taxon>Deinococcota</taxon>
        <taxon>Deinococci</taxon>
        <taxon>Deinococcales</taxon>
        <taxon>Deinococcaceae</taxon>
        <taxon>Deinococcus</taxon>
    </lineage>
</organism>
<reference evidence="5" key="2">
    <citation type="submission" date="2020-09" db="EMBL/GenBank/DDBJ databases">
        <authorList>
            <person name="Sun Q."/>
            <person name="Ohkuma M."/>
        </authorList>
    </citation>
    <scope>NUCLEOTIDE SEQUENCE</scope>
    <source>
        <strain evidence="5">JCM 14371</strain>
    </source>
</reference>
<dbReference type="AlphaFoldDB" id="A0A917PSH8"/>
<comment type="caution">
    <text evidence="5">The sequence shown here is derived from an EMBL/GenBank/DDBJ whole genome shotgun (WGS) entry which is preliminary data.</text>
</comment>
<dbReference type="CDD" id="cd01949">
    <property type="entry name" value="GGDEF"/>
    <property type="match status" value="1"/>
</dbReference>
<reference evidence="5" key="1">
    <citation type="journal article" date="2014" name="Int. J. Syst. Evol. Microbiol.">
        <title>Complete genome sequence of Corynebacterium casei LMG S-19264T (=DSM 44701T), isolated from a smear-ripened cheese.</title>
        <authorList>
            <consortium name="US DOE Joint Genome Institute (JGI-PGF)"/>
            <person name="Walter F."/>
            <person name="Albersmeier A."/>
            <person name="Kalinowski J."/>
            <person name="Ruckert C."/>
        </authorList>
    </citation>
    <scope>NUCLEOTIDE SEQUENCE</scope>
    <source>
        <strain evidence="5">JCM 14371</strain>
    </source>
</reference>
<name>A0A917PSH8_9DEIO</name>
<dbReference type="InterPro" id="IPR003607">
    <property type="entry name" value="HD/PDEase_dom"/>
</dbReference>
<dbReference type="SUPFAM" id="SSF109604">
    <property type="entry name" value="HD-domain/PDEase-like"/>
    <property type="match status" value="1"/>
</dbReference>
<evidence type="ECO:0000259" key="4">
    <source>
        <dbReference type="PROSITE" id="PS51832"/>
    </source>
</evidence>
<dbReference type="PANTHER" id="PTHR45228">
    <property type="entry name" value="CYCLIC DI-GMP PHOSPHODIESTERASE TM_0186-RELATED"/>
    <property type="match status" value="1"/>
</dbReference>
<dbReference type="InterPro" id="IPR052020">
    <property type="entry name" value="Cyclic_di-GMP/3'3'-cGAMP_PDE"/>
</dbReference>
<dbReference type="SUPFAM" id="SSF55073">
    <property type="entry name" value="Nucleotide cyclase"/>
    <property type="match status" value="1"/>
</dbReference>
<dbReference type="EMBL" id="BMOE01000026">
    <property type="protein sequence ID" value="GGJ89883.1"/>
    <property type="molecule type" value="Genomic_DNA"/>
</dbReference>
<proteinExistence type="predicted"/>
<protein>
    <submittedName>
        <fullName evidence="5">Diguanylate cyclase</fullName>
    </submittedName>
</protein>
<dbReference type="Pfam" id="PF13487">
    <property type="entry name" value="HD_5"/>
    <property type="match status" value="1"/>
</dbReference>
<dbReference type="SUPFAM" id="SSF48452">
    <property type="entry name" value="TPR-like"/>
    <property type="match status" value="2"/>
</dbReference>
<dbReference type="SMART" id="SM00028">
    <property type="entry name" value="TPR"/>
    <property type="match status" value="7"/>
</dbReference>
<accession>A0A917PSH8</accession>
<keyword evidence="1" id="KW-0802">TPR repeat</keyword>
<dbReference type="InterPro" id="IPR006674">
    <property type="entry name" value="HD_domain"/>
</dbReference>
<sequence>MSAKDYHFGRLIQESDEQLRTLHAEVLRLMETSARDVVPAAQAYCRLADLLNDHAALAQSHVLLGQALLHASEFQPALEAVTSAGQTYAALHHQMGQAEAETLAGKISLSLGQFEEAQQHLSRAISRVEHGRDAKEQALHATALNHLAVVQVNRGNAGEALLSLEQALQLWITLHNPGGQINCLINLGNIQNELGQYYAAIRSLSRAYDLHKSDMQDVRTGALILSSLARVHSFNQALPLAVEIARAALVSAEETQDRALITSTRLNLGTFCLEADLHDEAELHLNAALQQSRDIGFQTAEQATLDSLGTLYRKTERLTAAQEVYRAALALALELGDPQGQLEVELHLGAVELSLGHLSAATQHTSRSLVLAQEIRSPKEEIEAHRQLAVLASMQGDYRAAFEHEQAHTRVKDVLFNVERDRQTQNLSIQFEVERARHDADVYRIRTEVEQEARITAERLVQERTAELARAQHEVVTRLAMAAEYRDDTTGEHTRRVGRSSAAIARALGWPEDQAKLLGIAARLHDVGKIGIPDAILLKAGQLESVEYEQMKTHTLIGARILSGGHSELLRMAEEIALTHHERWDGSGYPLGLRESQIPMTGRIVALADVFDALTQARPYKRAWTFQEALEELQNQSGTHFDPLIVKTALRVLASPLSPTGGAAVPTALEEGVLDEWDASHILGVFEQLLVERTRDLEIARQQAEQATKNMARMAFTDSLTALPNRRAFEDDMRVVFQQDLAEADGGALAVIIFDLDGFKAANDTLGHSQGDHLLKAFGHGLEAAFRSVGRAYRIGGDEFAVIGTRTPDDTTVGRLLQTALEQARHQTPVQLSASMGIARYPLDARTSDDLLRFSDRQMYQDKYHRRSSR</sequence>
<dbReference type="NCBIfam" id="TIGR00254">
    <property type="entry name" value="GGDEF"/>
    <property type="match status" value="1"/>
</dbReference>
<dbReference type="CDD" id="cd00077">
    <property type="entry name" value="HDc"/>
    <property type="match status" value="1"/>
</dbReference>
<dbReference type="InterPro" id="IPR019734">
    <property type="entry name" value="TPR_rpt"/>
</dbReference>
<feature type="domain" description="GGDEF" evidence="2">
    <location>
        <begin position="747"/>
        <end position="870"/>
    </location>
</feature>
<dbReference type="Proteomes" id="UP000635726">
    <property type="component" value="Unassembled WGS sequence"/>
</dbReference>
<dbReference type="PROSITE" id="PS51832">
    <property type="entry name" value="HD_GYP"/>
    <property type="match status" value="1"/>
</dbReference>
<evidence type="ECO:0000256" key="1">
    <source>
        <dbReference type="PROSITE-ProRule" id="PRU00339"/>
    </source>
</evidence>
<dbReference type="Gene3D" id="1.10.3210.10">
    <property type="entry name" value="Hypothetical protein af1432"/>
    <property type="match status" value="1"/>
</dbReference>
<evidence type="ECO:0000259" key="2">
    <source>
        <dbReference type="PROSITE" id="PS50887"/>
    </source>
</evidence>
<dbReference type="Pfam" id="PF00990">
    <property type="entry name" value="GGDEF"/>
    <property type="match status" value="1"/>
</dbReference>